<dbReference type="InterPro" id="IPR046346">
    <property type="entry name" value="Aminoacid_DH-like_N_sf"/>
</dbReference>
<evidence type="ECO:0000259" key="11">
    <source>
        <dbReference type="Pfam" id="PF18317"/>
    </source>
</evidence>
<evidence type="ECO:0000313" key="12">
    <source>
        <dbReference type="EMBL" id="MFD1038551.1"/>
    </source>
</evidence>
<feature type="binding site" evidence="8">
    <location>
        <position position="252"/>
    </location>
    <ligand>
        <name>shikimate</name>
        <dbReference type="ChEBI" id="CHEBI:36208"/>
    </ligand>
</feature>
<feature type="domain" description="Quinate/shikimate 5-dehydrogenase/glutamyl-tRNA reductase" evidence="9">
    <location>
        <begin position="120"/>
        <end position="197"/>
    </location>
</feature>
<comment type="similarity">
    <text evidence="8">Belongs to the shikimate dehydrogenase family.</text>
</comment>
<feature type="binding site" evidence="8">
    <location>
        <begin position="130"/>
        <end position="134"/>
    </location>
    <ligand>
        <name>NADP(+)</name>
        <dbReference type="ChEBI" id="CHEBI:58349"/>
    </ligand>
</feature>
<comment type="caution">
    <text evidence="8">Lacks conserved residue(s) required for the propagation of feature annotation.</text>
</comment>
<dbReference type="Pfam" id="PF01488">
    <property type="entry name" value="Shikimate_DH"/>
    <property type="match status" value="1"/>
</dbReference>
<comment type="pathway">
    <text evidence="1 8">Metabolic intermediate biosynthesis; chorismate biosynthesis; chorismate from D-erythrose 4-phosphate and phosphoenolpyruvate: step 4/7.</text>
</comment>
<feature type="binding site" evidence="8">
    <location>
        <position position="222"/>
    </location>
    <ligand>
        <name>NADP(+)</name>
        <dbReference type="ChEBI" id="CHEBI:58349"/>
    </ligand>
</feature>
<dbReference type="EC" id="1.1.1.25" evidence="2 8"/>
<evidence type="ECO:0000256" key="7">
    <source>
        <dbReference type="ARBA" id="ARBA00049442"/>
    </source>
</evidence>
<keyword evidence="6 8" id="KW-0057">Aromatic amino acid biosynthesis</keyword>
<dbReference type="PANTHER" id="PTHR21089:SF1">
    <property type="entry name" value="BIFUNCTIONAL 3-DEHYDROQUINATE DEHYDRATASE_SHIKIMATE DEHYDROGENASE, CHLOROPLASTIC"/>
    <property type="match status" value="1"/>
</dbReference>
<feature type="binding site" evidence="8">
    <location>
        <position position="88"/>
    </location>
    <ligand>
        <name>shikimate</name>
        <dbReference type="ChEBI" id="CHEBI:36208"/>
    </ligand>
</feature>
<evidence type="ECO:0000256" key="5">
    <source>
        <dbReference type="ARBA" id="ARBA00023002"/>
    </source>
</evidence>
<comment type="catalytic activity">
    <reaction evidence="7 8">
        <text>shikimate + NADP(+) = 3-dehydroshikimate + NADPH + H(+)</text>
        <dbReference type="Rhea" id="RHEA:17737"/>
        <dbReference type="ChEBI" id="CHEBI:15378"/>
        <dbReference type="ChEBI" id="CHEBI:16630"/>
        <dbReference type="ChEBI" id="CHEBI:36208"/>
        <dbReference type="ChEBI" id="CHEBI:57783"/>
        <dbReference type="ChEBI" id="CHEBI:58349"/>
        <dbReference type="EC" id="1.1.1.25"/>
    </reaction>
</comment>
<gene>
    <name evidence="8 12" type="primary">aroE</name>
    <name evidence="12" type="ORF">ACFQ3N_09115</name>
</gene>
<dbReference type="Pfam" id="PF08501">
    <property type="entry name" value="Shikimate_dh_N"/>
    <property type="match status" value="1"/>
</dbReference>
<evidence type="ECO:0000256" key="2">
    <source>
        <dbReference type="ARBA" id="ARBA00012962"/>
    </source>
</evidence>
<feature type="active site" description="Proton acceptor" evidence="8">
    <location>
        <position position="67"/>
    </location>
</feature>
<feature type="binding site" evidence="8">
    <location>
        <position position="245"/>
    </location>
    <ligand>
        <name>NADP(+)</name>
        <dbReference type="ChEBI" id="CHEBI:58349"/>
    </ligand>
</feature>
<dbReference type="Pfam" id="PF18317">
    <property type="entry name" value="SDH_C"/>
    <property type="match status" value="1"/>
</dbReference>
<dbReference type="PANTHER" id="PTHR21089">
    <property type="entry name" value="SHIKIMATE DEHYDROGENASE"/>
    <property type="match status" value="1"/>
</dbReference>
<feature type="domain" description="Shikimate dehydrogenase substrate binding N-terminal" evidence="10">
    <location>
        <begin position="7"/>
        <end position="90"/>
    </location>
</feature>
<feature type="domain" description="SDH C-terminal" evidence="11">
    <location>
        <begin position="245"/>
        <end position="274"/>
    </location>
</feature>
<reference evidence="13" key="1">
    <citation type="journal article" date="2019" name="Int. J. Syst. Evol. Microbiol.">
        <title>The Global Catalogue of Microorganisms (GCM) 10K type strain sequencing project: providing services to taxonomists for standard genome sequencing and annotation.</title>
        <authorList>
            <consortium name="The Broad Institute Genomics Platform"/>
            <consortium name="The Broad Institute Genome Sequencing Center for Infectious Disease"/>
            <person name="Wu L."/>
            <person name="Ma J."/>
        </authorList>
    </citation>
    <scope>NUCLEOTIDE SEQUENCE [LARGE SCALE GENOMIC DNA]</scope>
    <source>
        <strain evidence="13">CCUG 56754</strain>
    </source>
</reference>
<proteinExistence type="inferred from homology"/>
<dbReference type="InterPro" id="IPR011342">
    <property type="entry name" value="Shikimate_DH"/>
</dbReference>
<evidence type="ECO:0000259" key="9">
    <source>
        <dbReference type="Pfam" id="PF01488"/>
    </source>
</evidence>
<feature type="binding site" evidence="8">
    <location>
        <position position="103"/>
    </location>
    <ligand>
        <name>shikimate</name>
        <dbReference type="ChEBI" id="CHEBI:36208"/>
    </ligand>
</feature>
<dbReference type="RefSeq" id="WP_390361631.1">
    <property type="nucleotide sequence ID" value="NZ_JBHTKJ010000021.1"/>
</dbReference>
<dbReference type="InterPro" id="IPR006151">
    <property type="entry name" value="Shikm_DH/Glu-tRNA_Rdtase"/>
</dbReference>
<name>A0ABW3LJK5_9BACI</name>
<dbReference type="SUPFAM" id="SSF51735">
    <property type="entry name" value="NAD(P)-binding Rossmann-fold domains"/>
    <property type="match status" value="1"/>
</dbReference>
<dbReference type="HAMAP" id="MF_00222">
    <property type="entry name" value="Shikimate_DH_AroE"/>
    <property type="match status" value="1"/>
</dbReference>
<dbReference type="Proteomes" id="UP001597040">
    <property type="component" value="Unassembled WGS sequence"/>
</dbReference>
<feature type="binding site" evidence="8">
    <location>
        <position position="63"/>
    </location>
    <ligand>
        <name>shikimate</name>
        <dbReference type="ChEBI" id="CHEBI:36208"/>
    </ligand>
</feature>
<evidence type="ECO:0000256" key="8">
    <source>
        <dbReference type="HAMAP-Rule" id="MF_00222"/>
    </source>
</evidence>
<comment type="caution">
    <text evidence="12">The sequence shown here is derived from an EMBL/GenBank/DDBJ whole genome shotgun (WGS) entry which is preliminary data.</text>
</comment>
<dbReference type="GO" id="GO:0004764">
    <property type="term" value="F:shikimate 3-dehydrogenase (NADP+) activity"/>
    <property type="evidence" value="ECO:0007669"/>
    <property type="project" value="UniProtKB-EC"/>
</dbReference>
<keyword evidence="3 8" id="KW-0028">Amino-acid biosynthesis</keyword>
<dbReference type="InterPro" id="IPR041121">
    <property type="entry name" value="SDH_C"/>
</dbReference>
<dbReference type="CDD" id="cd01065">
    <property type="entry name" value="NAD_bind_Shikimate_DH"/>
    <property type="match status" value="1"/>
</dbReference>
<dbReference type="Gene3D" id="3.40.50.10860">
    <property type="entry name" value="Leucine Dehydrogenase, chain A, domain 1"/>
    <property type="match status" value="1"/>
</dbReference>
<evidence type="ECO:0000259" key="10">
    <source>
        <dbReference type="Pfam" id="PF08501"/>
    </source>
</evidence>
<keyword evidence="4 8" id="KW-0521">NADP</keyword>
<keyword evidence="13" id="KW-1185">Reference proteome</keyword>
<comment type="function">
    <text evidence="8">Involved in the biosynthesis of the chorismate, which leads to the biosynthesis of aromatic amino acids. Catalyzes the reversible NADPH linked reduction of 3-dehydroshikimate (DHSA) to yield shikimate (SA).</text>
</comment>
<dbReference type="EMBL" id="JBHTKJ010000021">
    <property type="protein sequence ID" value="MFD1038551.1"/>
    <property type="molecule type" value="Genomic_DNA"/>
</dbReference>
<organism evidence="12 13">
    <name type="scientific">Virgibacillus byunsanensis</name>
    <dbReference type="NCBI Taxonomy" id="570945"/>
    <lineage>
        <taxon>Bacteria</taxon>
        <taxon>Bacillati</taxon>
        <taxon>Bacillota</taxon>
        <taxon>Bacilli</taxon>
        <taxon>Bacillales</taxon>
        <taxon>Bacillaceae</taxon>
        <taxon>Virgibacillus</taxon>
    </lineage>
</organism>
<evidence type="ECO:0000313" key="13">
    <source>
        <dbReference type="Proteomes" id="UP001597040"/>
    </source>
</evidence>
<evidence type="ECO:0000256" key="3">
    <source>
        <dbReference type="ARBA" id="ARBA00022605"/>
    </source>
</evidence>
<keyword evidence="5 8" id="KW-0560">Oxidoreductase</keyword>
<feature type="binding site" evidence="8">
    <location>
        <position position="224"/>
    </location>
    <ligand>
        <name>shikimate</name>
        <dbReference type="ChEBI" id="CHEBI:36208"/>
    </ligand>
</feature>
<dbReference type="Gene3D" id="3.40.50.720">
    <property type="entry name" value="NAD(P)-binding Rossmann-like Domain"/>
    <property type="match status" value="1"/>
</dbReference>
<sequence>MKYTLGLIGFPIKHSLSPWIHERFLKKANLNGSYSIWEINSNDSFTEKIEVLKKRQVNGFNVTVPYKQKIIPYLDELDPAANRIGAVNTVVYQNGKWKGYNTDGVGYVRSLEHKFPEACSSKNNRILIVGAGGAARGIYDALAQNGFRQIDIANRTAVNAYEIAKLGITSTKTNVLNLEEAQKSIPGYDIVIQTTSVGMKPKQNSVVLSLDHVKETSIVSDIVYQPIRTKFLNQAEVNGAFIHYGHTMLLYQAQYAFEIWTNSLVSIDHMDDELQLILEGR</sequence>
<dbReference type="SUPFAM" id="SSF53223">
    <property type="entry name" value="Aminoacid dehydrogenase-like, N-terminal domain"/>
    <property type="match status" value="1"/>
</dbReference>
<dbReference type="NCBIfam" id="TIGR00507">
    <property type="entry name" value="aroE"/>
    <property type="match status" value="1"/>
</dbReference>
<evidence type="ECO:0000256" key="4">
    <source>
        <dbReference type="ARBA" id="ARBA00022857"/>
    </source>
</evidence>
<protein>
    <recommendedName>
        <fullName evidence="2 8">Shikimate dehydrogenase (NADP(+))</fullName>
        <shortName evidence="8">SDH</shortName>
        <ecNumber evidence="2 8">1.1.1.25</ecNumber>
    </recommendedName>
</protein>
<comment type="subunit">
    <text evidence="8">Homodimer.</text>
</comment>
<dbReference type="InterPro" id="IPR013708">
    <property type="entry name" value="Shikimate_DH-bd_N"/>
</dbReference>
<dbReference type="InterPro" id="IPR022893">
    <property type="entry name" value="Shikimate_DH_fam"/>
</dbReference>
<dbReference type="InterPro" id="IPR036291">
    <property type="entry name" value="NAD(P)-bd_dom_sf"/>
</dbReference>
<evidence type="ECO:0000256" key="1">
    <source>
        <dbReference type="ARBA" id="ARBA00004871"/>
    </source>
</evidence>
<evidence type="ECO:0000256" key="6">
    <source>
        <dbReference type="ARBA" id="ARBA00023141"/>
    </source>
</evidence>
<feature type="binding site" evidence="8">
    <location>
        <begin position="15"/>
        <end position="17"/>
    </location>
    <ligand>
        <name>shikimate</name>
        <dbReference type="ChEBI" id="CHEBI:36208"/>
    </ligand>
</feature>
<accession>A0ABW3LJK5</accession>